<organism evidence="2 3">
    <name type="scientific">Phytophthora megakarya</name>
    <dbReference type="NCBI Taxonomy" id="4795"/>
    <lineage>
        <taxon>Eukaryota</taxon>
        <taxon>Sar</taxon>
        <taxon>Stramenopiles</taxon>
        <taxon>Oomycota</taxon>
        <taxon>Peronosporomycetes</taxon>
        <taxon>Peronosporales</taxon>
        <taxon>Peronosporaceae</taxon>
        <taxon>Phytophthora</taxon>
    </lineage>
</organism>
<dbReference type="AlphaFoldDB" id="A0A225WYS7"/>
<evidence type="ECO:0000256" key="1">
    <source>
        <dbReference type="SAM" id="MobiDB-lite"/>
    </source>
</evidence>
<keyword evidence="3" id="KW-1185">Reference proteome</keyword>
<feature type="region of interest" description="Disordered" evidence="1">
    <location>
        <begin position="159"/>
        <end position="180"/>
    </location>
</feature>
<protein>
    <submittedName>
        <fullName evidence="2">Uncharacterized protein</fullName>
    </submittedName>
</protein>
<sequence>MLADFGAEDEFTSSVCGKRCYNAVLKAQPQVKSAHTSKKRIPWRNDGPNTSKRYRGGYGQSGETKQTLAGEIVAAITDSGIMIPRTPKDAMNKILGQEASFRVASDWLNNTGQGVYNAIDLRTAVLHRCLTFYQFHPVMDASPTTQPLLLNTRPEFTYRERESDSSSLSDEDVNESSPQDLHAQRMNLETRLATSTAVRANNGSASSATLPRQYDCGTLTPIATRRKSSKRKCTALVDHAKSVTLEETQLAQYNAIEVEK</sequence>
<dbReference type="EMBL" id="NBNE01000173">
    <property type="protein sequence ID" value="OWZ21970.1"/>
    <property type="molecule type" value="Genomic_DNA"/>
</dbReference>
<evidence type="ECO:0000313" key="2">
    <source>
        <dbReference type="EMBL" id="OWZ21970.1"/>
    </source>
</evidence>
<dbReference type="STRING" id="4795.A0A225WYS7"/>
<dbReference type="PANTHER" id="PTHR33324:SF2">
    <property type="entry name" value="MYB_SANT-LIKE DNA-BINDING DOMAIN-CONTAINING PROTEIN"/>
    <property type="match status" value="1"/>
</dbReference>
<dbReference type="Proteomes" id="UP000198211">
    <property type="component" value="Unassembled WGS sequence"/>
</dbReference>
<dbReference type="OrthoDB" id="167710at2759"/>
<proteinExistence type="predicted"/>
<feature type="region of interest" description="Disordered" evidence="1">
    <location>
        <begin position="35"/>
        <end position="62"/>
    </location>
</feature>
<accession>A0A225WYS7</accession>
<evidence type="ECO:0000313" key="3">
    <source>
        <dbReference type="Proteomes" id="UP000198211"/>
    </source>
</evidence>
<gene>
    <name evidence="2" type="ORF">PHMEG_0003392</name>
</gene>
<comment type="caution">
    <text evidence="2">The sequence shown here is derived from an EMBL/GenBank/DDBJ whole genome shotgun (WGS) entry which is preliminary data.</text>
</comment>
<dbReference type="PANTHER" id="PTHR33324">
    <property type="entry name" value="EXPRESSED PROTEIN"/>
    <property type="match status" value="1"/>
</dbReference>
<reference evidence="3" key="1">
    <citation type="submission" date="2017-03" db="EMBL/GenBank/DDBJ databases">
        <title>Phytopthora megakarya and P. palmivora, two closely related causual agents of cacao black pod achieved similar genome size and gene model numbers by different mechanisms.</title>
        <authorList>
            <person name="Ali S."/>
            <person name="Shao J."/>
            <person name="Larry D.J."/>
            <person name="Kronmiller B."/>
            <person name="Shen D."/>
            <person name="Strem M.D."/>
            <person name="Melnick R.L."/>
            <person name="Guiltinan M.J."/>
            <person name="Tyler B.M."/>
            <person name="Meinhardt L.W."/>
            <person name="Bailey B.A."/>
        </authorList>
    </citation>
    <scope>NUCLEOTIDE SEQUENCE [LARGE SCALE GENOMIC DNA]</scope>
    <source>
        <strain evidence="3">zdho120</strain>
    </source>
</reference>
<name>A0A225WYS7_9STRA</name>